<reference evidence="3 4" key="1">
    <citation type="submission" date="2011-08" db="EMBL/GenBank/DDBJ databases">
        <authorList>
            <person name="Liu Z.J."/>
            <person name="Shi F.L."/>
            <person name="Lu J.Q."/>
            <person name="Li M."/>
            <person name="Wang Z.L."/>
        </authorList>
    </citation>
    <scope>NUCLEOTIDE SEQUENCE [LARGE SCALE GENOMIC DNA]</scope>
    <source>
        <strain evidence="3 4">USNM 41457</strain>
    </source>
</reference>
<name>J8ZYP1_EDHAE</name>
<reference evidence="4" key="2">
    <citation type="submission" date="2015-07" db="EMBL/GenBank/DDBJ databases">
        <title>Contrasting host-pathogen interactions and genome evolution in two generalist and specialist microsporidian pathogens of mosquitoes.</title>
        <authorList>
            <consortium name="The Broad Institute Genomics Platform"/>
            <consortium name="The Broad Institute Genome Sequencing Center for Infectious Disease"/>
            <person name="Cuomo C.A."/>
            <person name="Sanscrainte N.D."/>
            <person name="Goldberg J.M."/>
            <person name="Heiman D."/>
            <person name="Young S."/>
            <person name="Zeng Q."/>
            <person name="Becnel J.J."/>
            <person name="Birren B.W."/>
        </authorList>
    </citation>
    <scope>NUCLEOTIDE SEQUENCE [LARGE SCALE GENOMIC DNA]</scope>
    <source>
        <strain evidence="4">USNM 41457</strain>
    </source>
</reference>
<dbReference type="AlphaFoldDB" id="J8ZYP1"/>
<organism evidence="3 4">
    <name type="scientific">Edhazardia aedis (strain USNM 41457)</name>
    <name type="common">Microsporidian parasite</name>
    <dbReference type="NCBI Taxonomy" id="1003232"/>
    <lineage>
        <taxon>Eukaryota</taxon>
        <taxon>Fungi</taxon>
        <taxon>Fungi incertae sedis</taxon>
        <taxon>Microsporidia</taxon>
        <taxon>Edhazardia</taxon>
    </lineage>
</organism>
<comment type="caution">
    <text evidence="3">The sequence shown here is derived from an EMBL/GenBank/DDBJ whole genome shotgun (WGS) entry which is preliminary data.</text>
</comment>
<gene>
    <name evidence="3" type="ORF">EDEG_01015</name>
</gene>
<dbReference type="InParanoid" id="J8ZYP1"/>
<feature type="signal peptide" evidence="2">
    <location>
        <begin position="1"/>
        <end position="28"/>
    </location>
</feature>
<keyword evidence="4" id="KW-1185">Reference proteome</keyword>
<dbReference type="HOGENOM" id="CLU_1180199_0_0_1"/>
<dbReference type="Proteomes" id="UP000003163">
    <property type="component" value="Unassembled WGS sequence"/>
</dbReference>
<feature type="compositionally biased region" description="Basic residues" evidence="1">
    <location>
        <begin position="216"/>
        <end position="235"/>
    </location>
</feature>
<evidence type="ECO:0000313" key="4">
    <source>
        <dbReference type="Proteomes" id="UP000003163"/>
    </source>
</evidence>
<protein>
    <submittedName>
        <fullName evidence="3">Uncharacterized protein</fullName>
    </submittedName>
</protein>
<feature type="chain" id="PRO_5003818947" evidence="2">
    <location>
        <begin position="29"/>
        <end position="235"/>
    </location>
</feature>
<feature type="compositionally biased region" description="Basic and acidic residues" evidence="1">
    <location>
        <begin position="187"/>
        <end position="203"/>
    </location>
</feature>
<sequence>MVEKNQKIKIRLVWSVFLFFTPIQKAFASSSVSTEINKKKKPKKKISEECTHKISENESQILECLSSENSNYTTNKKLSEKKHKRKQIKSYLEKCIKNEKEKINHKNNGKYKKNGQFVKICYHKKKKIKIAKSILKYNDSDDNNNSLRSLKAIEIKKPSNVDAFKQKKDKKTLESMKKKLNLSKSNSFDKKFSNEKVKQDKELNSNNNSKEIKKININKKKKQHRKKIANTKSQK</sequence>
<accession>J8ZYP1</accession>
<evidence type="ECO:0000313" key="3">
    <source>
        <dbReference type="EMBL" id="EJW04793.1"/>
    </source>
</evidence>
<proteinExistence type="predicted"/>
<keyword evidence="2" id="KW-0732">Signal</keyword>
<dbReference type="VEuPathDB" id="MicrosporidiaDB:EDEG_01015"/>
<evidence type="ECO:0000256" key="2">
    <source>
        <dbReference type="SAM" id="SignalP"/>
    </source>
</evidence>
<dbReference type="EMBL" id="AFBI03000013">
    <property type="protein sequence ID" value="EJW04793.1"/>
    <property type="molecule type" value="Genomic_DNA"/>
</dbReference>
<feature type="region of interest" description="Disordered" evidence="1">
    <location>
        <begin position="184"/>
        <end position="235"/>
    </location>
</feature>
<evidence type="ECO:0000256" key="1">
    <source>
        <dbReference type="SAM" id="MobiDB-lite"/>
    </source>
</evidence>